<evidence type="ECO:0000256" key="1">
    <source>
        <dbReference type="SAM" id="Phobius"/>
    </source>
</evidence>
<keyword evidence="1" id="KW-0812">Transmembrane</keyword>
<proteinExistence type="predicted"/>
<dbReference type="Proteomes" id="UP001271789">
    <property type="component" value="Unassembled WGS sequence"/>
</dbReference>
<dbReference type="AlphaFoldDB" id="A0AAE4MHM0"/>
<dbReference type="EMBL" id="JAWDKD010000011">
    <property type="protein sequence ID" value="MDV0446757.1"/>
    <property type="molecule type" value="Genomic_DNA"/>
</dbReference>
<feature type="transmembrane region" description="Helical" evidence="1">
    <location>
        <begin position="60"/>
        <end position="83"/>
    </location>
</feature>
<keyword evidence="1" id="KW-0472">Membrane</keyword>
<comment type="caution">
    <text evidence="2">The sequence shown here is derived from an EMBL/GenBank/DDBJ whole genome shotgun (WGS) entry which is preliminary data.</text>
</comment>
<gene>
    <name evidence="2" type="ORF">MsAg5_06110</name>
</gene>
<dbReference type="Pfam" id="PF07441">
    <property type="entry name" value="BofA"/>
    <property type="match status" value="1"/>
</dbReference>
<feature type="transmembrane region" description="Helical" evidence="1">
    <location>
        <begin position="6"/>
        <end position="23"/>
    </location>
</feature>
<sequence length="84" mass="9520">MDFWLSIFLILLSIVAGYILIKLLKTPKNIFLNILLGYIMVVAVNMMFGERVIPYDWLSLIMTTLTGVFGAIVLIVMNGVSYIF</sequence>
<name>A0AAE4MHM0_9EURY</name>
<keyword evidence="3" id="KW-1185">Reference proteome</keyword>
<evidence type="ECO:0000313" key="3">
    <source>
        <dbReference type="Proteomes" id="UP001271789"/>
    </source>
</evidence>
<reference evidence="2" key="1">
    <citation type="submission" date="2023-06" db="EMBL/GenBank/DDBJ databases">
        <title>Genome sequence of Methanosarcinaceae archaeon Ag5.</title>
        <authorList>
            <person name="Protasov E."/>
            <person name="Platt K."/>
            <person name="Poehlein A."/>
            <person name="Daniel R."/>
            <person name="Brune A."/>
        </authorList>
    </citation>
    <scope>NUCLEOTIDE SEQUENCE</scope>
    <source>
        <strain evidence="2">Ag5</strain>
    </source>
</reference>
<keyword evidence="1" id="KW-1133">Transmembrane helix</keyword>
<evidence type="ECO:0008006" key="4">
    <source>
        <dbReference type="Google" id="ProtNLM"/>
    </source>
</evidence>
<organism evidence="2 3">
    <name type="scientific">Methanolapillus africanus</name>
    <dbReference type="NCBI Taxonomy" id="3028297"/>
    <lineage>
        <taxon>Archaea</taxon>
        <taxon>Methanobacteriati</taxon>
        <taxon>Methanobacteriota</taxon>
        <taxon>Stenosarchaea group</taxon>
        <taxon>Methanomicrobia</taxon>
        <taxon>Methanosarcinales</taxon>
        <taxon>Methanosarcinaceae</taxon>
        <taxon>Methanolapillus</taxon>
    </lineage>
</organism>
<dbReference type="RefSeq" id="WP_338099166.1">
    <property type="nucleotide sequence ID" value="NZ_JAWDKD010000011.1"/>
</dbReference>
<evidence type="ECO:0000313" key="2">
    <source>
        <dbReference type="EMBL" id="MDV0446757.1"/>
    </source>
</evidence>
<protein>
    <recommendedName>
        <fullName evidence="4">SigmaK-factor processing regulatory BofA</fullName>
    </recommendedName>
</protein>
<feature type="transmembrane region" description="Helical" evidence="1">
    <location>
        <begin position="30"/>
        <end position="48"/>
    </location>
</feature>
<dbReference type="InterPro" id="IPR010001">
    <property type="entry name" value="BofA"/>
</dbReference>
<accession>A0AAE4MHM0</accession>